<evidence type="ECO:0000313" key="6">
    <source>
        <dbReference type="RefSeq" id="XP_019052650.1"/>
    </source>
</evidence>
<sequence length="681" mass="76905">MSSEASGREGFIRFHDRWSKAAEAINGSENHSAMVKEQIKRIDNDLKDIQRSLELVNKWGNSVDEVFKSLNNTIGNFIDRLQEETLLISAGSIAESQNNPVTKQIKSIAREVGKIKFGGQPLQRLPTLSRPEIDEKTDRTNKWQRLEKEEIMKHPAVSDARAIYELLDPQLKLCFLCLSIFPENEIIGKRSLVYWWIGEDFVVTSGGQEVEEIGEEYFMKLCESGLLEPIYDGHSRFPHSCKLHPWIRWMAIDIAKETMFFDFDSDGKPSSGSPCQCPRRACVATTKERRPEKVDLGQEGSELRSLFNIDVHFLECKEEDFKKLTNLTTLQLGRWKDKPKYHIEVMNTSFLDHLGLLKNLRFLGLQGISRITKLPDSIQELTELMVLDLRACHNLEELPAGIASLKKLTHLDVSYCYLLEYMPKGLGSLSDLQFLGGFVVSSLRGKEACKLSDLSRLVKLRKLSLSLAADTTSEELKALGNIKALKSLTITWGAASSPAEKNGRQYQNQKFSRSTRILKKLATQLTRKSTTSKQSTAISSFEISLPPSLTKLDLRCYPNIHAPKLRRVEDGTASEDCLKKLYFRGGSLSSLHGIEGKAVSKVEVIRLRFLQNFSMMKPDLKRDSLPHLKYVEIFNCPHIDESFAENGTGDGIGLDQASTSNTNANSHSPIFYKIVPCPRKQ</sequence>
<evidence type="ECO:0000256" key="2">
    <source>
        <dbReference type="ARBA" id="ARBA00022821"/>
    </source>
</evidence>
<dbReference type="Gene3D" id="1.10.10.10">
    <property type="entry name" value="Winged helix-like DNA-binding domain superfamily/Winged helix DNA-binding domain"/>
    <property type="match status" value="1"/>
</dbReference>
<dbReference type="SUPFAM" id="SSF52058">
    <property type="entry name" value="L domain-like"/>
    <property type="match status" value="1"/>
</dbReference>
<dbReference type="Pfam" id="PF23559">
    <property type="entry name" value="WHD_DRP"/>
    <property type="match status" value="1"/>
</dbReference>
<dbReference type="GO" id="GO:0006952">
    <property type="term" value="P:defense response"/>
    <property type="evidence" value="ECO:0007669"/>
    <property type="project" value="UniProtKB-KW"/>
</dbReference>
<dbReference type="OrthoDB" id="1934998at2759"/>
<dbReference type="OMA" id="WIRWMAI"/>
<organism evidence="5 6">
    <name type="scientific">Nelumbo nucifera</name>
    <name type="common">Sacred lotus</name>
    <dbReference type="NCBI Taxonomy" id="4432"/>
    <lineage>
        <taxon>Eukaryota</taxon>
        <taxon>Viridiplantae</taxon>
        <taxon>Streptophyta</taxon>
        <taxon>Embryophyta</taxon>
        <taxon>Tracheophyta</taxon>
        <taxon>Spermatophyta</taxon>
        <taxon>Magnoliopsida</taxon>
        <taxon>Proteales</taxon>
        <taxon>Nelumbonaceae</taxon>
        <taxon>Nelumbo</taxon>
    </lineage>
</organism>
<evidence type="ECO:0000259" key="4">
    <source>
        <dbReference type="Pfam" id="PF23598"/>
    </source>
</evidence>
<dbReference type="Proteomes" id="UP000189703">
    <property type="component" value="Unplaced"/>
</dbReference>
<dbReference type="FunCoup" id="A0A1U8Q3N9">
    <property type="interactions" value="616"/>
</dbReference>
<evidence type="ECO:0000313" key="5">
    <source>
        <dbReference type="Proteomes" id="UP000189703"/>
    </source>
</evidence>
<gene>
    <name evidence="6" type="primary">LOC104593501</name>
</gene>
<dbReference type="KEGG" id="nnu:104593501"/>
<keyword evidence="1" id="KW-0677">Repeat</keyword>
<dbReference type="InterPro" id="IPR032675">
    <property type="entry name" value="LRR_dom_sf"/>
</dbReference>
<protein>
    <submittedName>
        <fullName evidence="6">Disease resistance RPP13-like protein 1</fullName>
    </submittedName>
</protein>
<dbReference type="InterPro" id="IPR058922">
    <property type="entry name" value="WHD_DRP"/>
</dbReference>
<dbReference type="InterPro" id="IPR055414">
    <property type="entry name" value="LRR_R13L4/SHOC2-like"/>
</dbReference>
<dbReference type="RefSeq" id="XP_019052650.1">
    <property type="nucleotide sequence ID" value="XM_019197105.1"/>
</dbReference>
<name>A0A1U8Q3N9_NELNU</name>
<dbReference type="eggNOG" id="ENOG502QSXD">
    <property type="taxonomic scope" value="Eukaryota"/>
</dbReference>
<dbReference type="InterPro" id="IPR044974">
    <property type="entry name" value="Disease_R_plants"/>
</dbReference>
<keyword evidence="2" id="KW-0611">Plant defense</keyword>
<evidence type="ECO:0000256" key="1">
    <source>
        <dbReference type="ARBA" id="ARBA00022737"/>
    </source>
</evidence>
<dbReference type="InterPro" id="IPR036388">
    <property type="entry name" value="WH-like_DNA-bd_sf"/>
</dbReference>
<evidence type="ECO:0000259" key="3">
    <source>
        <dbReference type="Pfam" id="PF23559"/>
    </source>
</evidence>
<keyword evidence="5" id="KW-1185">Reference proteome</keyword>
<dbReference type="FunFam" id="1.10.10.10:FF:000322">
    <property type="entry name" value="Probable disease resistance protein At1g63360"/>
    <property type="match status" value="1"/>
</dbReference>
<dbReference type="AlphaFoldDB" id="A0A1U8Q3N9"/>
<dbReference type="STRING" id="4432.A0A1U8Q3N9"/>
<feature type="domain" description="Disease resistance protein winged helix" evidence="3">
    <location>
        <begin position="180"/>
        <end position="248"/>
    </location>
</feature>
<proteinExistence type="predicted"/>
<accession>A0A1U8Q3N9</accession>
<dbReference type="PANTHER" id="PTHR23155:SF1076">
    <property type="entry name" value="LEUCINE-RICH REPEAT (LRR) FAMILY PROTEIN-RELATED"/>
    <property type="match status" value="1"/>
</dbReference>
<dbReference type="PANTHER" id="PTHR23155">
    <property type="entry name" value="DISEASE RESISTANCE PROTEIN RP"/>
    <property type="match status" value="1"/>
</dbReference>
<dbReference type="GeneID" id="104593501"/>
<feature type="domain" description="Disease resistance R13L4/SHOC-2-like LRR" evidence="4">
    <location>
        <begin position="345"/>
        <end position="633"/>
    </location>
</feature>
<reference evidence="6" key="1">
    <citation type="submission" date="2025-08" db="UniProtKB">
        <authorList>
            <consortium name="RefSeq"/>
        </authorList>
    </citation>
    <scope>IDENTIFICATION</scope>
</reference>
<dbReference type="Gene3D" id="3.80.10.10">
    <property type="entry name" value="Ribonuclease Inhibitor"/>
    <property type="match status" value="2"/>
</dbReference>
<dbReference type="Pfam" id="PF23598">
    <property type="entry name" value="LRR_14"/>
    <property type="match status" value="1"/>
</dbReference>